<keyword evidence="8" id="KW-0255">Endonuclease</keyword>
<evidence type="ECO:0000256" key="3">
    <source>
        <dbReference type="ARBA" id="ARBA00007823"/>
    </source>
</evidence>
<dbReference type="EMBL" id="JAZGUE010000002">
    <property type="protein sequence ID" value="KAL2270457.1"/>
    <property type="molecule type" value="Genomic_DNA"/>
</dbReference>
<evidence type="ECO:0000256" key="6">
    <source>
        <dbReference type="ARBA" id="ARBA00022722"/>
    </source>
</evidence>
<dbReference type="CDD" id="cd07718">
    <property type="entry name" value="RNaseZ_ELAC1_ELAC2-C-term-like_MBL-fold"/>
    <property type="match status" value="1"/>
</dbReference>
<dbReference type="Pfam" id="PF12706">
    <property type="entry name" value="Lactamase_B_2"/>
    <property type="match status" value="1"/>
</dbReference>
<dbReference type="InterPro" id="IPR047151">
    <property type="entry name" value="RNZ2-like"/>
</dbReference>
<comment type="catalytic activity">
    <reaction evidence="1">
        <text>Endonucleolytic cleavage of RNA, removing extra 3' nucleotides from tRNA precursor, generating 3' termini of tRNAs. A 3'-hydroxy group is left at the tRNA terminus and a 5'-phosphoryl group is left at the trailer molecule.</text>
        <dbReference type="EC" id="3.1.26.11"/>
    </reaction>
</comment>
<dbReference type="SUPFAM" id="SSF56281">
    <property type="entry name" value="Metallo-hydrolase/oxidoreductase"/>
    <property type="match status" value="2"/>
</dbReference>
<proteinExistence type="inferred from homology"/>
<evidence type="ECO:0000259" key="13">
    <source>
        <dbReference type="Pfam" id="PF13691"/>
    </source>
</evidence>
<dbReference type="Gene3D" id="3.60.15.10">
    <property type="entry name" value="Ribonuclease Z/Hydroxyacylglutathione hydrolase-like"/>
    <property type="match status" value="2"/>
</dbReference>
<evidence type="ECO:0000256" key="2">
    <source>
        <dbReference type="ARBA" id="ARBA00001947"/>
    </source>
</evidence>
<dbReference type="RefSeq" id="XP_070869181.1">
    <property type="nucleotide sequence ID" value="XM_071008934.1"/>
</dbReference>
<evidence type="ECO:0000256" key="8">
    <source>
        <dbReference type="ARBA" id="ARBA00022759"/>
    </source>
</evidence>
<dbReference type="InterPro" id="IPR036866">
    <property type="entry name" value="RibonucZ/Hydroxyglut_hydro"/>
</dbReference>
<feature type="domain" description="tRNase Z endonuclease" evidence="13">
    <location>
        <begin position="117"/>
        <end position="179"/>
    </location>
</feature>
<dbReference type="PANTHER" id="PTHR12553:SF49">
    <property type="entry name" value="ZINC PHOSPHODIESTERASE ELAC PROTEIN 2"/>
    <property type="match status" value="1"/>
</dbReference>
<evidence type="ECO:0000256" key="7">
    <source>
        <dbReference type="ARBA" id="ARBA00022723"/>
    </source>
</evidence>
<evidence type="ECO:0000256" key="10">
    <source>
        <dbReference type="ARBA" id="ARBA00022833"/>
    </source>
</evidence>
<evidence type="ECO:0000256" key="1">
    <source>
        <dbReference type="ARBA" id="ARBA00000402"/>
    </source>
</evidence>
<evidence type="ECO:0000256" key="4">
    <source>
        <dbReference type="ARBA" id="ARBA00012477"/>
    </source>
</evidence>
<evidence type="ECO:0000313" key="15">
    <source>
        <dbReference type="Proteomes" id="UP001600064"/>
    </source>
</evidence>
<dbReference type="InterPro" id="IPR027794">
    <property type="entry name" value="tRNase_Z_dom"/>
</dbReference>
<keyword evidence="10" id="KW-0862">Zinc</keyword>
<dbReference type="GeneID" id="98123578"/>
<dbReference type="EC" id="3.1.26.11" evidence="4"/>
<keyword evidence="9" id="KW-0378">Hydrolase</keyword>
<name>A0ABR4DJI5_9PEZI</name>
<keyword evidence="6" id="KW-0540">Nuclease</keyword>
<dbReference type="Pfam" id="PF13691">
    <property type="entry name" value="Lactamase_B_4"/>
    <property type="match status" value="1"/>
</dbReference>
<evidence type="ECO:0000313" key="14">
    <source>
        <dbReference type="EMBL" id="KAL2270457.1"/>
    </source>
</evidence>
<evidence type="ECO:0000259" key="12">
    <source>
        <dbReference type="Pfam" id="PF12706"/>
    </source>
</evidence>
<keyword evidence="7" id="KW-0479">Metal-binding</keyword>
<feature type="domain" description="Metallo-beta-lactamase" evidence="12">
    <location>
        <begin position="705"/>
        <end position="918"/>
    </location>
</feature>
<evidence type="ECO:0000256" key="5">
    <source>
        <dbReference type="ARBA" id="ARBA00022694"/>
    </source>
</evidence>
<feature type="region of interest" description="Disordered" evidence="11">
    <location>
        <begin position="289"/>
        <end position="330"/>
    </location>
</feature>
<dbReference type="Proteomes" id="UP001600064">
    <property type="component" value="Unassembled WGS sequence"/>
</dbReference>
<organism evidence="14 15">
    <name type="scientific">Remersonia thermophila</name>
    <dbReference type="NCBI Taxonomy" id="72144"/>
    <lineage>
        <taxon>Eukaryota</taxon>
        <taxon>Fungi</taxon>
        <taxon>Dikarya</taxon>
        <taxon>Ascomycota</taxon>
        <taxon>Pezizomycotina</taxon>
        <taxon>Sordariomycetes</taxon>
        <taxon>Sordariomycetidae</taxon>
        <taxon>Sordariales</taxon>
        <taxon>Sordariales incertae sedis</taxon>
        <taxon>Remersonia</taxon>
    </lineage>
</organism>
<protein>
    <recommendedName>
        <fullName evidence="4">ribonuclease Z</fullName>
        <ecNumber evidence="4">3.1.26.11</ecNumber>
    </recommendedName>
</protein>
<comment type="caution">
    <text evidence="14">The sequence shown here is derived from an EMBL/GenBank/DDBJ whole genome shotgun (WGS) entry which is preliminary data.</text>
</comment>
<reference evidence="14 15" key="1">
    <citation type="journal article" date="2024" name="Commun. Biol.">
        <title>Comparative genomic analysis of thermophilic fungi reveals convergent evolutionary adaptations and gene losses.</title>
        <authorList>
            <person name="Steindorff A.S."/>
            <person name="Aguilar-Pontes M.V."/>
            <person name="Robinson A.J."/>
            <person name="Andreopoulos B."/>
            <person name="LaButti K."/>
            <person name="Kuo A."/>
            <person name="Mondo S."/>
            <person name="Riley R."/>
            <person name="Otillar R."/>
            <person name="Haridas S."/>
            <person name="Lipzen A."/>
            <person name="Grimwood J."/>
            <person name="Schmutz J."/>
            <person name="Clum A."/>
            <person name="Reid I.D."/>
            <person name="Moisan M.C."/>
            <person name="Butler G."/>
            <person name="Nguyen T.T.M."/>
            <person name="Dewar K."/>
            <person name="Conant G."/>
            <person name="Drula E."/>
            <person name="Henrissat B."/>
            <person name="Hansel C."/>
            <person name="Singer S."/>
            <person name="Hutchinson M.I."/>
            <person name="de Vries R.P."/>
            <person name="Natvig D.O."/>
            <person name="Powell A.J."/>
            <person name="Tsang A."/>
            <person name="Grigoriev I.V."/>
        </authorList>
    </citation>
    <scope>NUCLEOTIDE SEQUENCE [LARGE SCALE GENOMIC DNA]</scope>
    <source>
        <strain evidence="14 15">ATCC 22073</strain>
    </source>
</reference>
<accession>A0ABR4DJI5</accession>
<dbReference type="PANTHER" id="PTHR12553">
    <property type="entry name" value="ZINC PHOSPHODIESTERASE ELAC PROTEIN 2"/>
    <property type="match status" value="1"/>
</dbReference>
<comment type="cofactor">
    <cofactor evidence="2">
        <name>Zn(2+)</name>
        <dbReference type="ChEBI" id="CHEBI:29105"/>
    </cofactor>
</comment>
<evidence type="ECO:0000256" key="9">
    <source>
        <dbReference type="ARBA" id="ARBA00022801"/>
    </source>
</evidence>
<gene>
    <name evidence="14" type="ORF">VTJ83DRAFT_2641</name>
</gene>
<sequence>MRSPAAEVARLSARLDCSCGPLAPYTRPLSPRPFVCAASARCYRRPPSPLVNVPRLSTPDVPGSLFPGALARPVRTNWNVQRPLALRYVLADASRLPHHPAITVLPIKHSNMSSFVQVVSVPTADTPGACVLLHFDHRRYMLGRIAEGTQRNMIQRKVPLAKINDIFLTGTVDWDSEGGLLGMMLTLADLKAASAADLESRNQQLLAKGKKPRDDVLPPRLNIHGGKNLVHYLATARRFILRKALPVYPREIRRDPRPASHEGPLEPDYVDENIRMWSVPLVAAAASAHASPSCPAQDESENAEQPAKKRKLSSEPDDLPEDAAAAAAAAAAAPAGDFSAEDADQAIREGVVRDMFNSSWKLDTLREMRLADVQLPAKIFIRNDQGRIELYNGPPASEAPDTLVLVRLPWPASKIEQLPATKPSRESMCYIVKCHSRRGKFDPKAAASYGIQKIDFKKLTAGESVTGKDGVLVTPDMVMGPSVEGRGFAVVDLPSPALIDALLARREFSDPDVMSCVDTIFWILSENVSLGDPRLRQFVKDRPGVRHLVLGPGVCPNVPALESPAAQIIKMNAIDKDRFRLPVFDMKPAVELPEDLRSLVAPAQVGWKHRLAPKPGPDESSVVPAMDTSKPLVELATSAPQVLALAEAARSEAADPAFLASAEKAQRDLPCPDAEIMPLGTGSAMPSKYRNVSSTLIRVPGWGSYLLDCGENTLGQLRRAFGHAGADDVLRDLRAIYISHAHADHHLGTIRVIGRWRRVADPAARLAIIATSKYHDFVRESHQIQDIAPQRLVPIALRPADGRPTPGSLATPSTLTVADFDALGRLPAVEACFVEHCYEATAVVLTFPDTGLKIAYSGDCRPSAAFAALAKGAHLLIHECTFEDELQGDALAKKHSTLSEALDVGRKMGARRILLTHFSQRYPKLPLVDERMRTGPGAGDAAQAIAADASNADELDVDVLFAFDLMRVKLGEFKQAKKFLPALRELLQEEEKADEDEGGEP</sequence>
<keyword evidence="5" id="KW-0819">tRNA processing</keyword>
<evidence type="ECO:0000256" key="11">
    <source>
        <dbReference type="SAM" id="MobiDB-lite"/>
    </source>
</evidence>
<dbReference type="InterPro" id="IPR001279">
    <property type="entry name" value="Metallo-B-lactamas"/>
</dbReference>
<comment type="similarity">
    <text evidence="3">Belongs to the RNase Z family.</text>
</comment>
<keyword evidence="15" id="KW-1185">Reference proteome</keyword>